<reference evidence="2 3" key="1">
    <citation type="submission" date="2019-03" db="EMBL/GenBank/DDBJ databases">
        <title>Single cell metagenomics reveals metabolic interactions within the superorganism composed of flagellate Streblomastix strix and complex community of Bacteroidetes bacteria on its surface.</title>
        <authorList>
            <person name="Treitli S.C."/>
            <person name="Kolisko M."/>
            <person name="Husnik F."/>
            <person name="Keeling P."/>
            <person name="Hampl V."/>
        </authorList>
    </citation>
    <scope>NUCLEOTIDE SEQUENCE [LARGE SCALE GENOMIC DNA]</scope>
    <source>
        <strain evidence="2">ST1C</strain>
    </source>
</reference>
<evidence type="ECO:0000313" key="3">
    <source>
        <dbReference type="Proteomes" id="UP000324800"/>
    </source>
</evidence>
<evidence type="ECO:0000313" key="2">
    <source>
        <dbReference type="EMBL" id="KAA6373678.1"/>
    </source>
</evidence>
<organism evidence="2 3">
    <name type="scientific">Streblomastix strix</name>
    <dbReference type="NCBI Taxonomy" id="222440"/>
    <lineage>
        <taxon>Eukaryota</taxon>
        <taxon>Metamonada</taxon>
        <taxon>Preaxostyla</taxon>
        <taxon>Oxymonadida</taxon>
        <taxon>Streblomastigidae</taxon>
        <taxon>Streblomastix</taxon>
    </lineage>
</organism>
<name>A0A5J4UTD3_9EUKA</name>
<dbReference type="AlphaFoldDB" id="A0A5J4UTD3"/>
<accession>A0A5J4UTD3</accession>
<gene>
    <name evidence="2" type="ORF">EZS28_030795</name>
</gene>
<feature type="region of interest" description="Disordered" evidence="1">
    <location>
        <begin position="29"/>
        <end position="51"/>
    </location>
</feature>
<evidence type="ECO:0000256" key="1">
    <source>
        <dbReference type="SAM" id="MobiDB-lite"/>
    </source>
</evidence>
<comment type="caution">
    <text evidence="2">The sequence shown here is derived from an EMBL/GenBank/DDBJ whole genome shotgun (WGS) entry which is preliminary data.</text>
</comment>
<dbReference type="EMBL" id="SNRW01012546">
    <property type="protein sequence ID" value="KAA6373678.1"/>
    <property type="molecule type" value="Genomic_DNA"/>
</dbReference>
<proteinExistence type="predicted"/>
<protein>
    <submittedName>
        <fullName evidence="2">Uncharacterized protein</fullName>
    </submittedName>
</protein>
<dbReference type="Proteomes" id="UP000324800">
    <property type="component" value="Unassembled WGS sequence"/>
</dbReference>
<sequence>MVLGRQYKYHSYKYSLRFRHHYYHKISLSTRKNRKEKSGERPIRHKYNIHKHIEVPRETDQVEQEQVDKDTNLSHPKLDIQKFIIDTIW</sequence>